<dbReference type="Proteomes" id="UP000182235">
    <property type="component" value="Unassembled WGS sequence"/>
</dbReference>
<dbReference type="GO" id="GO:0005886">
    <property type="term" value="C:plasma membrane"/>
    <property type="evidence" value="ECO:0007669"/>
    <property type="project" value="TreeGrafter"/>
</dbReference>
<feature type="transmembrane region" description="Helical" evidence="7">
    <location>
        <begin position="83"/>
        <end position="101"/>
    </location>
</feature>
<evidence type="ECO:0000256" key="1">
    <source>
        <dbReference type="ARBA" id="ARBA00004141"/>
    </source>
</evidence>
<feature type="transmembrane region" description="Helical" evidence="7">
    <location>
        <begin position="513"/>
        <end position="532"/>
    </location>
</feature>
<comment type="caution">
    <text evidence="9">The sequence shown here is derived from an EMBL/GenBank/DDBJ whole genome shotgun (WGS) entry which is preliminary data.</text>
</comment>
<gene>
    <name evidence="9" type="ORF">AJ78_06488</name>
</gene>
<reference evidence="9 10" key="1">
    <citation type="submission" date="2015-07" db="EMBL/GenBank/DDBJ databases">
        <title>Emmonsia species relationships and genome sequence.</title>
        <authorList>
            <consortium name="The Broad Institute Genomics Platform"/>
            <person name="Cuomo C.A."/>
            <person name="Munoz J.F."/>
            <person name="Imamovic A."/>
            <person name="Priest M.E."/>
            <person name="Young S."/>
            <person name="Clay O.K."/>
            <person name="McEwen J.G."/>
        </authorList>
    </citation>
    <scope>NUCLEOTIDE SEQUENCE [LARGE SCALE GENOMIC DNA]</scope>
    <source>
        <strain evidence="9 10">UAMH 9510</strain>
    </source>
</reference>
<feature type="transmembrane region" description="Helical" evidence="7">
    <location>
        <begin position="401"/>
        <end position="422"/>
    </location>
</feature>
<dbReference type="SUPFAM" id="SSF103473">
    <property type="entry name" value="MFS general substrate transporter"/>
    <property type="match status" value="1"/>
</dbReference>
<feature type="transmembrane region" description="Helical" evidence="7">
    <location>
        <begin position="306"/>
        <end position="333"/>
    </location>
</feature>
<organism evidence="9 10">
    <name type="scientific">Emergomyces pasteurianus Ep9510</name>
    <dbReference type="NCBI Taxonomy" id="1447872"/>
    <lineage>
        <taxon>Eukaryota</taxon>
        <taxon>Fungi</taxon>
        <taxon>Dikarya</taxon>
        <taxon>Ascomycota</taxon>
        <taxon>Pezizomycotina</taxon>
        <taxon>Eurotiomycetes</taxon>
        <taxon>Eurotiomycetidae</taxon>
        <taxon>Onygenales</taxon>
        <taxon>Ajellomycetaceae</taxon>
        <taxon>Emergomyces</taxon>
    </lineage>
</organism>
<dbReference type="InterPro" id="IPR011701">
    <property type="entry name" value="MFS"/>
</dbReference>
<dbReference type="PANTHER" id="PTHR23501:SF102">
    <property type="entry name" value="DRUG TRANSPORTER, PUTATIVE (AFU_ORTHOLOGUE AFUA_3G08530)-RELATED"/>
    <property type="match status" value="1"/>
</dbReference>
<comment type="similarity">
    <text evidence="2">Belongs to the major facilitator superfamily. TCR/Tet family.</text>
</comment>
<feature type="region of interest" description="Disordered" evidence="6">
    <location>
        <begin position="1"/>
        <end position="35"/>
    </location>
</feature>
<dbReference type="AlphaFoldDB" id="A0A1J9PYN1"/>
<feature type="transmembrane region" description="Helical" evidence="7">
    <location>
        <begin position="168"/>
        <end position="188"/>
    </location>
</feature>
<dbReference type="PROSITE" id="PS50850">
    <property type="entry name" value="MFS"/>
    <property type="match status" value="1"/>
</dbReference>
<dbReference type="Gene3D" id="1.20.1250.20">
    <property type="entry name" value="MFS general substrate transporter like domains"/>
    <property type="match status" value="2"/>
</dbReference>
<keyword evidence="3 7" id="KW-0812">Transmembrane</keyword>
<feature type="compositionally biased region" description="Polar residues" evidence="6">
    <location>
        <begin position="1"/>
        <end position="12"/>
    </location>
</feature>
<dbReference type="Pfam" id="PF07690">
    <property type="entry name" value="MFS_1"/>
    <property type="match status" value="1"/>
</dbReference>
<feature type="transmembrane region" description="Helical" evidence="7">
    <location>
        <begin position="143"/>
        <end position="161"/>
    </location>
</feature>
<keyword evidence="10" id="KW-1185">Reference proteome</keyword>
<evidence type="ECO:0000256" key="5">
    <source>
        <dbReference type="ARBA" id="ARBA00023136"/>
    </source>
</evidence>
<feature type="transmembrane region" description="Helical" evidence="7">
    <location>
        <begin position="238"/>
        <end position="258"/>
    </location>
</feature>
<protein>
    <recommendedName>
        <fullName evidence="8">Major facilitator superfamily (MFS) profile domain-containing protein</fullName>
    </recommendedName>
</protein>
<dbReference type="GO" id="GO:0022857">
    <property type="term" value="F:transmembrane transporter activity"/>
    <property type="evidence" value="ECO:0007669"/>
    <property type="project" value="InterPro"/>
</dbReference>
<evidence type="ECO:0000256" key="2">
    <source>
        <dbReference type="ARBA" id="ARBA00007520"/>
    </source>
</evidence>
<evidence type="ECO:0000313" key="10">
    <source>
        <dbReference type="Proteomes" id="UP000182235"/>
    </source>
</evidence>
<dbReference type="InterPro" id="IPR036259">
    <property type="entry name" value="MFS_trans_sf"/>
</dbReference>
<dbReference type="PANTHER" id="PTHR23501">
    <property type="entry name" value="MAJOR FACILITATOR SUPERFAMILY"/>
    <property type="match status" value="1"/>
</dbReference>
<feature type="transmembrane region" description="Helical" evidence="7">
    <location>
        <begin position="200"/>
        <end position="218"/>
    </location>
</feature>
<feature type="transmembrane region" description="Helical" evidence="7">
    <location>
        <begin position="339"/>
        <end position="360"/>
    </location>
</feature>
<feature type="transmembrane region" description="Helical" evidence="7">
    <location>
        <begin position="45"/>
        <end position="71"/>
    </location>
</feature>
<dbReference type="EMBL" id="LGRN01000344">
    <property type="protein sequence ID" value="OJD12995.1"/>
    <property type="molecule type" value="Genomic_DNA"/>
</dbReference>
<dbReference type="STRING" id="1447872.A0A1J9PYN1"/>
<evidence type="ECO:0000256" key="7">
    <source>
        <dbReference type="SAM" id="Phobius"/>
    </source>
</evidence>
<name>A0A1J9PYN1_9EURO</name>
<evidence type="ECO:0000313" key="9">
    <source>
        <dbReference type="EMBL" id="OJD12995.1"/>
    </source>
</evidence>
<keyword evidence="4 7" id="KW-1133">Transmembrane helix</keyword>
<feature type="domain" description="Major facilitator superfamily (MFS) profile" evidence="8">
    <location>
        <begin position="46"/>
        <end position="537"/>
    </location>
</feature>
<dbReference type="InterPro" id="IPR020846">
    <property type="entry name" value="MFS_dom"/>
</dbReference>
<keyword evidence="5 7" id="KW-0472">Membrane</keyword>
<evidence type="ECO:0000256" key="3">
    <source>
        <dbReference type="ARBA" id="ARBA00022692"/>
    </source>
</evidence>
<sequence>MSNTHPTTTSLSEGKEDEAGGPNKPPFFSQDGSEKPPPKSLKFKLTVLFLALVTVVGSMDAVIVGSALAAIAHDLQSSSVESFWVGTSFLLAQTVTIPLYGTTSEIFGRKGPILIAISIFLLGSILCATAQTITWLIGARVVQGIGAGGMIQLVQVILSDISTMSERGLYMAIAAFAWALGTNIGIPIGGAIGERTSWRWIFYINIPVCVICIAGLLYAMQLQHDTSSFVKKLGMLDWVGLGVFSCASTLFLVGLTSGGVSHPWGSAAILAPLVLGAVLFFVFIGTQWRVSKTPMTPLRIFNDRSAIAGFVTSFLHGLVFWCMTYYIIVFFLGALQHSVLHAALETMTCIAYSAPAGLVASMLVKRTQHFKYIIVVGWALLAAGMGSNITMRPDSSKAILYGPRVLISLGGGLLFPTPIFAVQARQHGDDIGIATSVQVFARSMGTAFGVGLGGVIFQNQWSKCVDAAVAAGRIPLKYIVGSNGAETAYALIRTFPGAVQEVYRGVYADSLATMWYIMMGLSVLGFLVSLVVGRDDVVSGGLAGKQNFRDDKEEVDMERGK</sequence>
<accession>A0A1J9PYN1</accession>
<proteinExistence type="inferred from homology"/>
<dbReference type="OrthoDB" id="10021397at2759"/>
<feature type="transmembrane region" description="Helical" evidence="7">
    <location>
        <begin position="264"/>
        <end position="285"/>
    </location>
</feature>
<evidence type="ECO:0000259" key="8">
    <source>
        <dbReference type="PROSITE" id="PS50850"/>
    </source>
</evidence>
<comment type="subcellular location">
    <subcellularLocation>
        <location evidence="1">Membrane</location>
        <topology evidence="1">Multi-pass membrane protein</topology>
    </subcellularLocation>
</comment>
<feature type="transmembrane region" description="Helical" evidence="7">
    <location>
        <begin position="372"/>
        <end position="389"/>
    </location>
</feature>
<dbReference type="VEuPathDB" id="FungiDB:AJ78_06488"/>
<evidence type="ECO:0000256" key="6">
    <source>
        <dbReference type="SAM" id="MobiDB-lite"/>
    </source>
</evidence>
<feature type="transmembrane region" description="Helical" evidence="7">
    <location>
        <begin position="113"/>
        <end position="137"/>
    </location>
</feature>
<evidence type="ECO:0000256" key="4">
    <source>
        <dbReference type="ARBA" id="ARBA00022989"/>
    </source>
</evidence>